<organism evidence="2 3">
    <name type="scientific">Effrenium voratum</name>
    <dbReference type="NCBI Taxonomy" id="2562239"/>
    <lineage>
        <taxon>Eukaryota</taxon>
        <taxon>Sar</taxon>
        <taxon>Alveolata</taxon>
        <taxon>Dinophyceae</taxon>
        <taxon>Suessiales</taxon>
        <taxon>Symbiodiniaceae</taxon>
        <taxon>Effrenium</taxon>
    </lineage>
</organism>
<dbReference type="InterPro" id="IPR013083">
    <property type="entry name" value="Znf_RING/FYVE/PHD"/>
</dbReference>
<dbReference type="InterPro" id="IPR001611">
    <property type="entry name" value="Leu-rich_rpt"/>
</dbReference>
<protein>
    <submittedName>
        <fullName evidence="2">Uncharacterized protein</fullName>
    </submittedName>
</protein>
<dbReference type="GO" id="GO:0005829">
    <property type="term" value="C:cytosol"/>
    <property type="evidence" value="ECO:0007669"/>
    <property type="project" value="TreeGrafter"/>
</dbReference>
<dbReference type="InterPro" id="IPR027038">
    <property type="entry name" value="RanGap"/>
</dbReference>
<dbReference type="Gene3D" id="3.30.40.10">
    <property type="entry name" value="Zinc/RING finger domain, C3HC4 (zinc finger)"/>
    <property type="match status" value="1"/>
</dbReference>
<proteinExistence type="predicted"/>
<dbReference type="AlphaFoldDB" id="A0AA36MJ81"/>
<gene>
    <name evidence="2" type="ORF">EVOR1521_LOCUS3480</name>
</gene>
<dbReference type="Pfam" id="PF13516">
    <property type="entry name" value="LRR_6"/>
    <property type="match status" value="3"/>
</dbReference>
<reference evidence="2" key="1">
    <citation type="submission" date="2023-08" db="EMBL/GenBank/DDBJ databases">
        <authorList>
            <person name="Chen Y."/>
            <person name="Shah S."/>
            <person name="Dougan E. K."/>
            <person name="Thang M."/>
            <person name="Chan C."/>
        </authorList>
    </citation>
    <scope>NUCLEOTIDE SEQUENCE</scope>
</reference>
<dbReference type="SMART" id="SM00368">
    <property type="entry name" value="LRR_RI"/>
    <property type="match status" value="6"/>
</dbReference>
<dbReference type="PANTHER" id="PTHR24113:SF15">
    <property type="entry name" value="NACHT DOMAIN-CONTAINING PROTEIN"/>
    <property type="match status" value="1"/>
</dbReference>
<sequence length="625" mass="68481">MPGLPPRAAKQMRSSRGFRRTDPGGGARWARSETQPAFAAAPVETLDSARSQHEACAICLEALDDCSFNHPCGQGHRLHYDCTLHFLSSALSLPLSDESPGPLLRQEARELGRGFQAVAVLFEAMSRMPSETRLRLCCPLCRCDWPQEKQRLTELAGQLRQSRIKQVASRLGKLEEAYRQVQLRYEQRPAVQSHLLGSALGILEKNLHVASTFFSYSGPAVTCILEFLEAPAVTHLSLCSAATRQHCWEGARLCAPHIKIPVVRWARRLSAQRARSLLVDPSLATIGKLTSGLDVLSFGSWLQAAEQLQEISMVAADWERLDPGASCLARTLPRNLQILDLSQNGLTDESVMNLALKLGGRLQTLTLELNHITAKGFGALLTLAKDAAGCIRSWGFRHNQLRDESCRLLATRLDPEALGARGRLECWDLRTNGIGVEGCKWLAPLVGHMVVARLGCNPLGDKGGELLANGLGQKLQVLDLRQAQLGEAATLALGRRLREAQSLQELLLSGNQIGASGAHALAEGWAWISTLRYVDLAGNPIGAEGVDLLSDEMPFWQQAPFRLSLASTGCEEQSARKMAAVLHKNPRRNRGWTIELQNNSLSSGILVEIARLLEESLPGFTPRFR</sequence>
<evidence type="ECO:0000256" key="1">
    <source>
        <dbReference type="SAM" id="MobiDB-lite"/>
    </source>
</evidence>
<dbReference type="EMBL" id="CAUJNA010000213">
    <property type="protein sequence ID" value="CAJ1373741.1"/>
    <property type="molecule type" value="Genomic_DNA"/>
</dbReference>
<keyword evidence="3" id="KW-1185">Reference proteome</keyword>
<evidence type="ECO:0000313" key="3">
    <source>
        <dbReference type="Proteomes" id="UP001178507"/>
    </source>
</evidence>
<dbReference type="Proteomes" id="UP001178507">
    <property type="component" value="Unassembled WGS sequence"/>
</dbReference>
<dbReference type="PANTHER" id="PTHR24113">
    <property type="entry name" value="RAN GTPASE-ACTIVATING PROTEIN 1"/>
    <property type="match status" value="1"/>
</dbReference>
<dbReference type="GO" id="GO:0005096">
    <property type="term" value="F:GTPase activator activity"/>
    <property type="evidence" value="ECO:0007669"/>
    <property type="project" value="InterPro"/>
</dbReference>
<evidence type="ECO:0000313" key="2">
    <source>
        <dbReference type="EMBL" id="CAJ1373741.1"/>
    </source>
</evidence>
<name>A0AA36MJ81_9DINO</name>
<dbReference type="SUPFAM" id="SSF52047">
    <property type="entry name" value="RNI-like"/>
    <property type="match status" value="1"/>
</dbReference>
<dbReference type="Gene3D" id="3.80.10.10">
    <property type="entry name" value="Ribonuclease Inhibitor"/>
    <property type="match status" value="2"/>
</dbReference>
<dbReference type="GO" id="GO:0006913">
    <property type="term" value="P:nucleocytoplasmic transport"/>
    <property type="evidence" value="ECO:0007669"/>
    <property type="project" value="TreeGrafter"/>
</dbReference>
<feature type="region of interest" description="Disordered" evidence="1">
    <location>
        <begin position="1"/>
        <end position="32"/>
    </location>
</feature>
<dbReference type="InterPro" id="IPR032675">
    <property type="entry name" value="LRR_dom_sf"/>
</dbReference>
<dbReference type="GO" id="GO:0031267">
    <property type="term" value="F:small GTPase binding"/>
    <property type="evidence" value="ECO:0007669"/>
    <property type="project" value="TreeGrafter"/>
</dbReference>
<accession>A0AA36MJ81</accession>
<comment type="caution">
    <text evidence="2">The sequence shown here is derived from an EMBL/GenBank/DDBJ whole genome shotgun (WGS) entry which is preliminary data.</text>
</comment>
<dbReference type="GO" id="GO:0005634">
    <property type="term" value="C:nucleus"/>
    <property type="evidence" value="ECO:0007669"/>
    <property type="project" value="TreeGrafter"/>
</dbReference>
<dbReference type="GO" id="GO:0048471">
    <property type="term" value="C:perinuclear region of cytoplasm"/>
    <property type="evidence" value="ECO:0007669"/>
    <property type="project" value="TreeGrafter"/>
</dbReference>